<keyword evidence="3" id="KW-1185">Reference proteome</keyword>
<feature type="transmembrane region" description="Helical" evidence="1">
    <location>
        <begin position="79"/>
        <end position="101"/>
    </location>
</feature>
<keyword evidence="1" id="KW-0812">Transmembrane</keyword>
<accession>U4LSZ1</accession>
<proteinExistence type="predicted"/>
<protein>
    <recommendedName>
        <fullName evidence="4">MARVEL domain-containing protein</fullName>
    </recommendedName>
</protein>
<evidence type="ECO:0000313" key="2">
    <source>
        <dbReference type="EMBL" id="CCX32520.1"/>
    </source>
</evidence>
<dbReference type="OrthoDB" id="10293776at2759"/>
<feature type="transmembrane region" description="Helical" evidence="1">
    <location>
        <begin position="145"/>
        <end position="167"/>
    </location>
</feature>
<gene>
    <name evidence="2" type="ORF">PCON_13360</name>
</gene>
<evidence type="ECO:0008006" key="4">
    <source>
        <dbReference type="Google" id="ProtNLM"/>
    </source>
</evidence>
<evidence type="ECO:0000313" key="3">
    <source>
        <dbReference type="Proteomes" id="UP000018144"/>
    </source>
</evidence>
<keyword evidence="1" id="KW-0472">Membrane</keyword>
<sequence>MPSSPSKNTWKWIHISVRFVQITLAVSALAVFTHLLIRPAIGVANPKTEISVLLAFAALSVIQFVTSSAFTIMNSEKAWLAAVDLICLCGFVVTTVMTRGVTKQYGCVDWLSSSEEDGLSAGSAMIPRSIDGANDKPECGLLKGVFGIAICQSILVLASFQLVFYAIRARRNHDLRLKGLTEKSWRGDVGYRAEVAGGFAIRSPRSYQ</sequence>
<dbReference type="EMBL" id="HF935890">
    <property type="protein sequence ID" value="CCX32520.1"/>
    <property type="molecule type" value="Genomic_DNA"/>
</dbReference>
<reference evidence="2 3" key="1">
    <citation type="journal article" date="2013" name="PLoS Genet.">
        <title>The genome and development-dependent transcriptomes of Pyronema confluens: a window into fungal evolution.</title>
        <authorList>
            <person name="Traeger S."/>
            <person name="Altegoer F."/>
            <person name="Freitag M."/>
            <person name="Gabaldon T."/>
            <person name="Kempken F."/>
            <person name="Kumar A."/>
            <person name="Marcet-Houben M."/>
            <person name="Poggeler S."/>
            <person name="Stajich J.E."/>
            <person name="Nowrousian M."/>
        </authorList>
    </citation>
    <scope>NUCLEOTIDE SEQUENCE [LARGE SCALE GENOMIC DNA]</scope>
    <source>
        <strain evidence="3">CBS 100304</strain>
        <tissue evidence="2">Vegetative mycelium</tissue>
    </source>
</reference>
<feature type="transmembrane region" description="Helical" evidence="1">
    <location>
        <begin position="12"/>
        <end position="32"/>
    </location>
</feature>
<dbReference type="AlphaFoldDB" id="U4LSZ1"/>
<name>U4LSZ1_PYROM</name>
<feature type="transmembrane region" description="Helical" evidence="1">
    <location>
        <begin position="52"/>
        <end position="72"/>
    </location>
</feature>
<keyword evidence="1" id="KW-1133">Transmembrane helix</keyword>
<evidence type="ECO:0000256" key="1">
    <source>
        <dbReference type="SAM" id="Phobius"/>
    </source>
</evidence>
<organism evidence="2 3">
    <name type="scientific">Pyronema omphalodes (strain CBS 100304)</name>
    <name type="common">Pyronema confluens</name>
    <dbReference type="NCBI Taxonomy" id="1076935"/>
    <lineage>
        <taxon>Eukaryota</taxon>
        <taxon>Fungi</taxon>
        <taxon>Dikarya</taxon>
        <taxon>Ascomycota</taxon>
        <taxon>Pezizomycotina</taxon>
        <taxon>Pezizomycetes</taxon>
        <taxon>Pezizales</taxon>
        <taxon>Pyronemataceae</taxon>
        <taxon>Pyronema</taxon>
    </lineage>
</organism>
<dbReference type="Proteomes" id="UP000018144">
    <property type="component" value="Unassembled WGS sequence"/>
</dbReference>